<name>A0A2H3DPN9_ARMGA</name>
<keyword evidence="1" id="KW-1133">Transmembrane helix</keyword>
<dbReference type="EMBL" id="KZ293649">
    <property type="protein sequence ID" value="PBK97155.1"/>
    <property type="molecule type" value="Genomic_DNA"/>
</dbReference>
<keyword evidence="1" id="KW-0472">Membrane</keyword>
<evidence type="ECO:0000256" key="1">
    <source>
        <dbReference type="SAM" id="Phobius"/>
    </source>
</evidence>
<dbReference type="OrthoDB" id="10021397at2759"/>
<proteinExistence type="predicted"/>
<sequence length="141" mass="16556">MLVFLLLDVFMRRNMLGVCLYSFFCDMCFMIASVCFEFLHIAYLTRRIPYVQYYLPFLYQLRGHSATKLGIDDIPFMIAGILGMHTILLPRFFYFINCRKLLFFSASAERKLDSNLGNRSVQNGHNFILILHLFRVRVSCA</sequence>
<dbReference type="Proteomes" id="UP000217790">
    <property type="component" value="Unassembled WGS sequence"/>
</dbReference>
<organism evidence="2 3">
    <name type="scientific">Armillaria gallica</name>
    <name type="common">Bulbous honey fungus</name>
    <name type="synonym">Armillaria bulbosa</name>
    <dbReference type="NCBI Taxonomy" id="47427"/>
    <lineage>
        <taxon>Eukaryota</taxon>
        <taxon>Fungi</taxon>
        <taxon>Dikarya</taxon>
        <taxon>Basidiomycota</taxon>
        <taxon>Agaricomycotina</taxon>
        <taxon>Agaricomycetes</taxon>
        <taxon>Agaricomycetidae</taxon>
        <taxon>Agaricales</taxon>
        <taxon>Marasmiineae</taxon>
        <taxon>Physalacriaceae</taxon>
        <taxon>Armillaria</taxon>
    </lineage>
</organism>
<feature type="transmembrane region" description="Helical" evidence="1">
    <location>
        <begin position="20"/>
        <end position="43"/>
    </location>
</feature>
<dbReference type="STRING" id="47427.A0A2H3DPN9"/>
<evidence type="ECO:0000313" key="2">
    <source>
        <dbReference type="EMBL" id="PBK97155.1"/>
    </source>
</evidence>
<gene>
    <name evidence="2" type="ORF">ARMGADRAFT_625314</name>
</gene>
<protein>
    <submittedName>
        <fullName evidence="2">Uncharacterized protein</fullName>
    </submittedName>
</protein>
<dbReference type="InParanoid" id="A0A2H3DPN9"/>
<keyword evidence="3" id="KW-1185">Reference proteome</keyword>
<reference evidence="3" key="1">
    <citation type="journal article" date="2017" name="Nat. Ecol. Evol.">
        <title>Genome expansion and lineage-specific genetic innovations in the forest pathogenic fungi Armillaria.</title>
        <authorList>
            <person name="Sipos G."/>
            <person name="Prasanna A.N."/>
            <person name="Walter M.C."/>
            <person name="O'Connor E."/>
            <person name="Balint B."/>
            <person name="Krizsan K."/>
            <person name="Kiss B."/>
            <person name="Hess J."/>
            <person name="Varga T."/>
            <person name="Slot J."/>
            <person name="Riley R."/>
            <person name="Boka B."/>
            <person name="Rigling D."/>
            <person name="Barry K."/>
            <person name="Lee J."/>
            <person name="Mihaltcheva S."/>
            <person name="LaButti K."/>
            <person name="Lipzen A."/>
            <person name="Waldron R."/>
            <person name="Moloney N.M."/>
            <person name="Sperisen C."/>
            <person name="Kredics L."/>
            <person name="Vagvoelgyi C."/>
            <person name="Patrignani A."/>
            <person name="Fitzpatrick D."/>
            <person name="Nagy I."/>
            <person name="Doyle S."/>
            <person name="Anderson J.B."/>
            <person name="Grigoriev I.V."/>
            <person name="Gueldener U."/>
            <person name="Muensterkoetter M."/>
            <person name="Nagy L.G."/>
        </authorList>
    </citation>
    <scope>NUCLEOTIDE SEQUENCE [LARGE SCALE GENOMIC DNA]</scope>
    <source>
        <strain evidence="3">Ar21-2</strain>
    </source>
</reference>
<accession>A0A2H3DPN9</accession>
<evidence type="ECO:0000313" key="3">
    <source>
        <dbReference type="Proteomes" id="UP000217790"/>
    </source>
</evidence>
<keyword evidence="1" id="KW-0812">Transmembrane</keyword>
<dbReference type="AlphaFoldDB" id="A0A2H3DPN9"/>
<feature type="transmembrane region" description="Helical" evidence="1">
    <location>
        <begin position="74"/>
        <end position="94"/>
    </location>
</feature>